<organism evidence="1">
    <name type="scientific">hydrothermal vent metagenome</name>
    <dbReference type="NCBI Taxonomy" id="652676"/>
    <lineage>
        <taxon>unclassified sequences</taxon>
        <taxon>metagenomes</taxon>
        <taxon>ecological metagenomes</taxon>
    </lineage>
</organism>
<sequence length="48" mass="5134">ATRGEIGFKRYVALGILGRNFYVLGKILIAKEEALSKAAHSLCCPIAA</sequence>
<accession>A0A3B1DJJ3</accession>
<dbReference type="AlphaFoldDB" id="A0A3B1DJJ3"/>
<evidence type="ECO:0000313" key="1">
    <source>
        <dbReference type="EMBL" id="VAX39081.1"/>
    </source>
</evidence>
<feature type="non-terminal residue" evidence="1">
    <location>
        <position position="1"/>
    </location>
</feature>
<proteinExistence type="predicted"/>
<name>A0A3B1DJJ3_9ZZZZ</name>
<reference evidence="1" key="1">
    <citation type="submission" date="2018-06" db="EMBL/GenBank/DDBJ databases">
        <authorList>
            <person name="Zhirakovskaya E."/>
        </authorList>
    </citation>
    <scope>NUCLEOTIDE SEQUENCE</scope>
</reference>
<dbReference type="EMBL" id="UOGL01000293">
    <property type="protein sequence ID" value="VAX39081.1"/>
    <property type="molecule type" value="Genomic_DNA"/>
</dbReference>
<gene>
    <name evidence="1" type="ORF">MNBD_PLANCTO02-3187</name>
</gene>
<protein>
    <submittedName>
        <fullName evidence="1">Uncharacterized protein</fullName>
    </submittedName>
</protein>